<evidence type="ECO:0000256" key="3">
    <source>
        <dbReference type="ARBA" id="ARBA00022692"/>
    </source>
</evidence>
<dbReference type="Proteomes" id="UP000469523">
    <property type="component" value="Unassembled WGS sequence"/>
</dbReference>
<keyword evidence="3 6" id="KW-0812">Transmembrane</keyword>
<dbReference type="GO" id="GO:0005886">
    <property type="term" value="C:plasma membrane"/>
    <property type="evidence" value="ECO:0007669"/>
    <property type="project" value="UniProtKB-SubCell"/>
</dbReference>
<dbReference type="RefSeq" id="WP_154441699.1">
    <property type="nucleotide sequence ID" value="NZ_VUNQ01000039.1"/>
</dbReference>
<feature type="domain" description="Major facilitator superfamily (MFS) profile" evidence="7">
    <location>
        <begin position="8"/>
        <end position="395"/>
    </location>
</feature>
<keyword evidence="9" id="KW-1185">Reference proteome</keyword>
<sequence length="395" mass="42469">MKNSNKRGYIVLSAAAGINFISAIMYVWSVISKALVTELNWTSKEASLPYTVLTISFVIAMVIFGKIVDSKGPRIPATAGGILIGIGLICSGMTTSPILMVFTMGILVGAGSGIINVATTATVVKWFSQEKKGMVTGIVVAGVGLSSAFYSPLSNYLINSVGISKTFSYLGIFVLLTAIPLSLIIKNPPQNFIPENKEVNKQKNISVDYDWKYIIKDKYFYKLWVMLGLSSSAGLMIIGHISNIAKLQIKWEAGFILVIILSIFNSLGRVLGGLISDKVDRLTLVRFIFILQMINMFSFAVYSNVALLSIGVAIAGLCYGGGFAIFPAMASDAYGSKNFGMNYGILFTAWGLGGVIGPMTAATILDFTGTYNYAYIVAGVLLLIAIGITFMVKKK</sequence>
<dbReference type="PANTHER" id="PTHR11360:SF304">
    <property type="entry name" value="MFS DOMAIN-CONTAINING PROTEIN"/>
    <property type="match status" value="1"/>
</dbReference>
<feature type="transmembrane region" description="Helical" evidence="6">
    <location>
        <begin position="308"/>
        <end position="331"/>
    </location>
</feature>
<dbReference type="EMBL" id="VUNQ01000039">
    <property type="protein sequence ID" value="MSU02660.1"/>
    <property type="molecule type" value="Genomic_DNA"/>
</dbReference>
<feature type="transmembrane region" description="Helical" evidence="6">
    <location>
        <begin position="371"/>
        <end position="392"/>
    </location>
</feature>
<organism evidence="8 9">
    <name type="scientific">Tissierella pigra</name>
    <dbReference type="NCBI Taxonomy" id="2607614"/>
    <lineage>
        <taxon>Bacteria</taxon>
        <taxon>Bacillati</taxon>
        <taxon>Bacillota</taxon>
        <taxon>Tissierellia</taxon>
        <taxon>Tissierellales</taxon>
        <taxon>Tissierellaceae</taxon>
        <taxon>Tissierella</taxon>
    </lineage>
</organism>
<evidence type="ECO:0000256" key="5">
    <source>
        <dbReference type="ARBA" id="ARBA00023136"/>
    </source>
</evidence>
<keyword evidence="4 6" id="KW-1133">Transmembrane helix</keyword>
<feature type="transmembrane region" description="Helical" evidence="6">
    <location>
        <begin position="343"/>
        <end position="365"/>
    </location>
</feature>
<comment type="caution">
    <text evidence="8">The sequence shown here is derived from an EMBL/GenBank/DDBJ whole genome shotgun (WGS) entry which is preliminary data.</text>
</comment>
<dbReference type="InterPro" id="IPR050327">
    <property type="entry name" value="Proton-linked_MCT"/>
</dbReference>
<feature type="transmembrane region" description="Helical" evidence="6">
    <location>
        <begin position="253"/>
        <end position="272"/>
    </location>
</feature>
<feature type="transmembrane region" description="Helical" evidence="6">
    <location>
        <begin position="219"/>
        <end position="241"/>
    </location>
</feature>
<name>A0A6N7Y3P6_9FIRM</name>
<keyword evidence="2" id="KW-0813">Transport</keyword>
<evidence type="ECO:0000256" key="4">
    <source>
        <dbReference type="ARBA" id="ARBA00022989"/>
    </source>
</evidence>
<evidence type="ECO:0000256" key="2">
    <source>
        <dbReference type="ARBA" id="ARBA00022448"/>
    </source>
</evidence>
<evidence type="ECO:0000256" key="6">
    <source>
        <dbReference type="SAM" id="Phobius"/>
    </source>
</evidence>
<feature type="transmembrane region" description="Helical" evidence="6">
    <location>
        <begin position="75"/>
        <end position="94"/>
    </location>
</feature>
<evidence type="ECO:0000313" key="9">
    <source>
        <dbReference type="Proteomes" id="UP000469523"/>
    </source>
</evidence>
<dbReference type="CDD" id="cd17353">
    <property type="entry name" value="MFS_OFA_like"/>
    <property type="match status" value="1"/>
</dbReference>
<dbReference type="SUPFAM" id="SSF103473">
    <property type="entry name" value="MFS general substrate transporter"/>
    <property type="match status" value="1"/>
</dbReference>
<dbReference type="InterPro" id="IPR011701">
    <property type="entry name" value="MFS"/>
</dbReference>
<dbReference type="PROSITE" id="PS50850">
    <property type="entry name" value="MFS"/>
    <property type="match status" value="1"/>
</dbReference>
<dbReference type="AlphaFoldDB" id="A0A6N7Y3P6"/>
<dbReference type="Pfam" id="PF07690">
    <property type="entry name" value="MFS_1"/>
    <property type="match status" value="1"/>
</dbReference>
<dbReference type="Gene3D" id="1.20.1250.20">
    <property type="entry name" value="MFS general substrate transporter like domains"/>
    <property type="match status" value="2"/>
</dbReference>
<evidence type="ECO:0000313" key="8">
    <source>
        <dbReference type="EMBL" id="MSU02660.1"/>
    </source>
</evidence>
<evidence type="ECO:0000259" key="7">
    <source>
        <dbReference type="PROSITE" id="PS50850"/>
    </source>
</evidence>
<comment type="subcellular location">
    <subcellularLocation>
        <location evidence="1">Cell membrane</location>
        <topology evidence="1">Multi-pass membrane protein</topology>
    </subcellularLocation>
</comment>
<dbReference type="InterPro" id="IPR020846">
    <property type="entry name" value="MFS_dom"/>
</dbReference>
<keyword evidence="5 6" id="KW-0472">Membrane</keyword>
<feature type="transmembrane region" description="Helical" evidence="6">
    <location>
        <begin position="135"/>
        <end position="154"/>
    </location>
</feature>
<feature type="transmembrane region" description="Helical" evidence="6">
    <location>
        <begin position="9"/>
        <end position="28"/>
    </location>
</feature>
<gene>
    <name evidence="8" type="ORF">FYJ83_14460</name>
</gene>
<dbReference type="PANTHER" id="PTHR11360">
    <property type="entry name" value="MONOCARBOXYLATE TRANSPORTER"/>
    <property type="match status" value="1"/>
</dbReference>
<feature type="transmembrane region" description="Helical" evidence="6">
    <location>
        <begin position="100"/>
        <end position="123"/>
    </location>
</feature>
<protein>
    <submittedName>
        <fullName evidence="8">OFA family MFS transporter</fullName>
    </submittedName>
</protein>
<dbReference type="GO" id="GO:0022857">
    <property type="term" value="F:transmembrane transporter activity"/>
    <property type="evidence" value="ECO:0007669"/>
    <property type="project" value="InterPro"/>
</dbReference>
<reference evidence="8 9" key="1">
    <citation type="submission" date="2019-09" db="EMBL/GenBank/DDBJ databases">
        <title>In-depth cultivation of the pig gut microbiome towards novel bacterial diversity and tailored functional studies.</title>
        <authorList>
            <person name="Wylensek D."/>
            <person name="Hitch T.C.A."/>
            <person name="Clavel T."/>
        </authorList>
    </citation>
    <scope>NUCLEOTIDE SEQUENCE [LARGE SCALE GENOMIC DNA]</scope>
    <source>
        <strain evidence="8 9">WCA3-693-APC-4?</strain>
    </source>
</reference>
<evidence type="ECO:0000256" key="1">
    <source>
        <dbReference type="ARBA" id="ARBA00004651"/>
    </source>
</evidence>
<feature type="transmembrane region" description="Helical" evidence="6">
    <location>
        <begin position="284"/>
        <end position="302"/>
    </location>
</feature>
<accession>A0A6N7Y3P6</accession>
<feature type="transmembrane region" description="Helical" evidence="6">
    <location>
        <begin position="166"/>
        <end position="185"/>
    </location>
</feature>
<dbReference type="InterPro" id="IPR036259">
    <property type="entry name" value="MFS_trans_sf"/>
</dbReference>
<proteinExistence type="predicted"/>
<feature type="transmembrane region" description="Helical" evidence="6">
    <location>
        <begin position="48"/>
        <end position="68"/>
    </location>
</feature>